<evidence type="ECO:0000313" key="1">
    <source>
        <dbReference type="EMBL" id="SFL09456.1"/>
    </source>
</evidence>
<reference evidence="1 2" key="1">
    <citation type="submission" date="2016-10" db="EMBL/GenBank/DDBJ databases">
        <authorList>
            <person name="de Groot N.N."/>
        </authorList>
    </citation>
    <scope>NUCLEOTIDE SEQUENCE [LARGE SCALE GENOMIC DNA]</scope>
    <source>
        <strain evidence="1 2">ATCC 51327</strain>
    </source>
</reference>
<proteinExistence type="predicted"/>
<evidence type="ECO:0000313" key="2">
    <source>
        <dbReference type="Proteomes" id="UP000199006"/>
    </source>
</evidence>
<sequence length="292" mass="34626">MLKNKYLIPVIFIIVMFIAFSPIQAKQLSKEEAKQTLTSSDKFKAYIESENLRWNRKTGNDLDYSLNFRDVSEVGEDKYFINVSNINGDPKVRTSVNLINFVIDANTKELFFYSNLEGLIPIKNLRISKTETIFREFAWEDCLEFLEENKGFELVRREYKEVKEMEEDYFGLKVYQRENENLELGSLKLWEIRYYFFGDNLARIMLILDFDDYDHAERMLETRYGEGEGSMGFLTNSVDWTYKRTNIKLHREVSFGDSAASITFESGKMMARYKDWLEEYKQEQAARDAETW</sequence>
<gene>
    <name evidence="1" type="ORF">SAMN02983006_00162</name>
</gene>
<accession>A0A1I4EY53</accession>
<dbReference type="Proteomes" id="UP000199006">
    <property type="component" value="Unassembled WGS sequence"/>
</dbReference>
<dbReference type="AlphaFoldDB" id="A0A1I4EY53"/>
<protein>
    <submittedName>
        <fullName evidence="1">Uncharacterized protein</fullName>
    </submittedName>
</protein>
<dbReference type="RefSeq" id="WP_089858161.1">
    <property type="nucleotide sequence ID" value="NZ_FOTI01000001.1"/>
</dbReference>
<keyword evidence="2" id="KW-1185">Reference proteome</keyword>
<dbReference type="EMBL" id="FOTI01000001">
    <property type="protein sequence ID" value="SFL09456.1"/>
    <property type="molecule type" value="Genomic_DNA"/>
</dbReference>
<name>A0A1I4EY53_9FIRM</name>
<organism evidence="1 2">
    <name type="scientific">Halanaerobium salsuginis</name>
    <dbReference type="NCBI Taxonomy" id="29563"/>
    <lineage>
        <taxon>Bacteria</taxon>
        <taxon>Bacillati</taxon>
        <taxon>Bacillota</taxon>
        <taxon>Clostridia</taxon>
        <taxon>Halanaerobiales</taxon>
        <taxon>Halanaerobiaceae</taxon>
        <taxon>Halanaerobium</taxon>
    </lineage>
</organism>
<dbReference type="STRING" id="29563.SAMN02983006_00162"/>